<evidence type="ECO:0000313" key="1">
    <source>
        <dbReference type="EMBL" id="APG48038.1"/>
    </source>
</evidence>
<sequence length="269" mass="28770">MSLSDSNAPSTAASDLPNRAVEIWNADGTGNVLVLCEHASNHIPARYDGLGLSADDRASHAAWDPGALAVAKGLSAALDSPLVASRVSRLVYDCNRPPEAPSAMPAKSELIDVPGNCNLDAAMREERVRSVYLPFCDAVAKVISDRKAAGRETVLVTIHSFTPVYYGTSRSVEIGILHDDDSRLADAMLNAASALPHRQIDRNEPYGPQDGVTHSLVLHGQNNRLANVMIEVRNDLLQTPEQEAAMTEELLSLLRPALQDIAAKGGIHA</sequence>
<dbReference type="Proteomes" id="UP000183859">
    <property type="component" value="Chromosome"/>
</dbReference>
<dbReference type="STRING" id="1844006.PhaeoP97_02660"/>
<proteinExistence type="predicted"/>
<reference evidence="2" key="1">
    <citation type="submission" date="2016-07" db="EMBL/GenBank/DDBJ databases">
        <title>Phaeobacter portensis sp. nov., a tropodithietic acid producing bacterium isolated from a German harbor.</title>
        <authorList>
            <person name="Freese H.M."/>
            <person name="Bunk B."/>
            <person name="Breider S."/>
            <person name="Brinkhoff T."/>
        </authorList>
    </citation>
    <scope>NUCLEOTIDE SEQUENCE [LARGE SCALE GENOMIC DNA]</scope>
    <source>
        <strain evidence="2">P97</strain>
    </source>
</reference>
<dbReference type="EMBL" id="CP016364">
    <property type="protein sequence ID" value="APG48038.1"/>
    <property type="molecule type" value="Genomic_DNA"/>
</dbReference>
<dbReference type="PIRSF" id="PIRSF029730">
    <property type="entry name" value="UCP029730"/>
    <property type="match status" value="1"/>
</dbReference>
<keyword evidence="2" id="KW-1185">Reference proteome</keyword>
<dbReference type="GO" id="GO:0016787">
    <property type="term" value="F:hydrolase activity"/>
    <property type="evidence" value="ECO:0007669"/>
    <property type="project" value="UniProtKB-KW"/>
</dbReference>
<dbReference type="Pfam" id="PF05013">
    <property type="entry name" value="FGase"/>
    <property type="match status" value="1"/>
</dbReference>
<dbReference type="KEGG" id="php:PhaeoP97_02660"/>
<gene>
    <name evidence="1" type="ORF">PhaeoP97_02660</name>
</gene>
<dbReference type="RefSeq" id="WP_072505442.1">
    <property type="nucleotide sequence ID" value="NZ_CP016364.1"/>
</dbReference>
<accession>A0A1L3I7B3</accession>
<dbReference type="OrthoDB" id="9815326at2"/>
<dbReference type="InterPro" id="IPR011227">
    <property type="entry name" value="UCP029730"/>
</dbReference>
<organism evidence="1 2">
    <name type="scientific">Phaeobacter porticola</name>
    <dbReference type="NCBI Taxonomy" id="1844006"/>
    <lineage>
        <taxon>Bacteria</taxon>
        <taxon>Pseudomonadati</taxon>
        <taxon>Pseudomonadota</taxon>
        <taxon>Alphaproteobacteria</taxon>
        <taxon>Rhodobacterales</taxon>
        <taxon>Roseobacteraceae</taxon>
        <taxon>Phaeobacter</taxon>
    </lineage>
</organism>
<dbReference type="SUPFAM" id="SSF53187">
    <property type="entry name" value="Zn-dependent exopeptidases"/>
    <property type="match status" value="1"/>
</dbReference>
<name>A0A1L3I7B3_9RHOB</name>
<keyword evidence="1" id="KW-0378">Hydrolase</keyword>
<dbReference type="Gene3D" id="3.40.630.40">
    <property type="entry name" value="Zn-dependent exopeptidases"/>
    <property type="match status" value="1"/>
</dbReference>
<evidence type="ECO:0000313" key="2">
    <source>
        <dbReference type="Proteomes" id="UP000183859"/>
    </source>
</evidence>
<dbReference type="InterPro" id="IPR007709">
    <property type="entry name" value="N-FG_amidohydro"/>
</dbReference>
<dbReference type="AlphaFoldDB" id="A0A1L3I7B3"/>
<protein>
    <submittedName>
        <fullName evidence="1">Putative N-formylglutamate amidohydrolase</fullName>
    </submittedName>
</protein>